<accession>A0A6J6PI56</accession>
<sequence>MNRIATGIFALGLGFGATFGAFKMSEYVQTQRKNDERLGSIDFGKYCDGLYGLEATSVNMSNDIYGWVCTYRSNDEFTVVPIDADEACALLYPGDTYAKADDPRVETSWNCFRGKKN</sequence>
<dbReference type="EMBL" id="CAEZXM010000205">
    <property type="protein sequence ID" value="CAB4698222.1"/>
    <property type="molecule type" value="Genomic_DNA"/>
</dbReference>
<protein>
    <submittedName>
        <fullName evidence="1">Unannotated protein</fullName>
    </submittedName>
</protein>
<reference evidence="1" key="1">
    <citation type="submission" date="2020-05" db="EMBL/GenBank/DDBJ databases">
        <authorList>
            <person name="Chiriac C."/>
            <person name="Salcher M."/>
            <person name="Ghai R."/>
            <person name="Kavagutti S V."/>
        </authorList>
    </citation>
    <scope>NUCLEOTIDE SEQUENCE</scope>
</reference>
<name>A0A6J6PI56_9ZZZZ</name>
<gene>
    <name evidence="1" type="ORF">UFOPK2366_01126</name>
</gene>
<dbReference type="AlphaFoldDB" id="A0A6J6PI56"/>
<proteinExistence type="predicted"/>
<evidence type="ECO:0000313" key="1">
    <source>
        <dbReference type="EMBL" id="CAB4698222.1"/>
    </source>
</evidence>
<organism evidence="1">
    <name type="scientific">freshwater metagenome</name>
    <dbReference type="NCBI Taxonomy" id="449393"/>
    <lineage>
        <taxon>unclassified sequences</taxon>
        <taxon>metagenomes</taxon>
        <taxon>ecological metagenomes</taxon>
    </lineage>
</organism>